<feature type="compositionally biased region" description="Acidic residues" evidence="2">
    <location>
        <begin position="33"/>
        <end position="46"/>
    </location>
</feature>
<dbReference type="EMBL" id="BAAFSV010000002">
    <property type="protein sequence ID" value="GAB1312634.1"/>
    <property type="molecule type" value="Genomic_DNA"/>
</dbReference>
<organism evidence="3 4">
    <name type="scientific">Madurella fahalii</name>
    <dbReference type="NCBI Taxonomy" id="1157608"/>
    <lineage>
        <taxon>Eukaryota</taxon>
        <taxon>Fungi</taxon>
        <taxon>Dikarya</taxon>
        <taxon>Ascomycota</taxon>
        <taxon>Pezizomycotina</taxon>
        <taxon>Sordariomycetes</taxon>
        <taxon>Sordariomycetidae</taxon>
        <taxon>Sordariales</taxon>
        <taxon>Sordariales incertae sedis</taxon>
        <taxon>Madurella</taxon>
    </lineage>
</organism>
<dbReference type="Pfam" id="PF13489">
    <property type="entry name" value="Methyltransf_23"/>
    <property type="match status" value="1"/>
</dbReference>
<evidence type="ECO:0000256" key="2">
    <source>
        <dbReference type="SAM" id="MobiDB-lite"/>
    </source>
</evidence>
<dbReference type="GeneID" id="98173589"/>
<dbReference type="Gene3D" id="3.40.50.150">
    <property type="entry name" value="Vaccinia Virus protein VP39"/>
    <property type="match status" value="1"/>
</dbReference>
<dbReference type="SUPFAM" id="SSF53335">
    <property type="entry name" value="S-adenosyl-L-methionine-dependent methyltransferases"/>
    <property type="match status" value="1"/>
</dbReference>
<reference evidence="3 4" key="1">
    <citation type="submission" date="2024-09" db="EMBL/GenBank/DDBJ databases">
        <title>Itraconazole resistance in Madurella fahalii resulting from another homologue of gene encoding cytochrome P450 14-alpha sterol demethylase (CYP51).</title>
        <authorList>
            <person name="Yoshioka I."/>
            <person name="Fahal A.H."/>
            <person name="Kaneko S."/>
            <person name="Yaguchi T."/>
        </authorList>
    </citation>
    <scope>NUCLEOTIDE SEQUENCE [LARGE SCALE GENOMIC DNA]</scope>
    <source>
        <strain evidence="3 4">IFM 68171</strain>
    </source>
</reference>
<proteinExistence type="inferred from homology"/>
<protein>
    <submittedName>
        <fullName evidence="3">SAM-dependent methylransferase</fullName>
    </submittedName>
</protein>
<sequence length="348" mass="39574">MPGDELEQQNRPAEQPATDDTGILPADHWTSLDDVDNDSAVDEDEASSTASLTSSIFRYRSIHGRTFHSERGNAQYWASNDEQQNHAQDINHHALTLAIDDKLFLAPLDTEKIKTVLDVGTGTGIWAIDFADEFPHVEVTGTDISPIQPVWVPPNVKFEIEDCTQSWSFPLNHFDFIHMRWLVGSIDDWNALFSRAYDCLKPGGWLESYEMSTVWESDDGSVTEKTALGQWGKIFVEGGRRSGRTFTVVYDGLQRKAMEAAGFVDIQERDIKQPIGNWPKDPRMKEIGEFTKLTLTQDAEGFLVFIANTLGWSREEIMVYLAMFRREVRSGAYHAYYKQKVVWGRKPE</sequence>
<feature type="region of interest" description="Disordered" evidence="2">
    <location>
        <begin position="1"/>
        <end position="47"/>
    </location>
</feature>
<dbReference type="CDD" id="cd02440">
    <property type="entry name" value="AdoMet_MTases"/>
    <property type="match status" value="1"/>
</dbReference>
<dbReference type="Proteomes" id="UP001628179">
    <property type="component" value="Unassembled WGS sequence"/>
</dbReference>
<accession>A0ABQ0G4E9</accession>
<comment type="caution">
    <text evidence="3">The sequence shown here is derived from an EMBL/GenBank/DDBJ whole genome shotgun (WGS) entry which is preliminary data.</text>
</comment>
<comment type="similarity">
    <text evidence="1">Belongs to the methyltransferase superfamily. LaeA methyltransferase family.</text>
</comment>
<name>A0ABQ0G4E9_9PEZI</name>
<keyword evidence="4" id="KW-1185">Reference proteome</keyword>
<dbReference type="PANTHER" id="PTHR43591">
    <property type="entry name" value="METHYLTRANSFERASE"/>
    <property type="match status" value="1"/>
</dbReference>
<evidence type="ECO:0000256" key="1">
    <source>
        <dbReference type="ARBA" id="ARBA00038158"/>
    </source>
</evidence>
<dbReference type="RefSeq" id="XP_070914367.1">
    <property type="nucleotide sequence ID" value="XM_071058266.1"/>
</dbReference>
<evidence type="ECO:0000313" key="3">
    <source>
        <dbReference type="EMBL" id="GAB1312634.1"/>
    </source>
</evidence>
<dbReference type="PANTHER" id="PTHR43591:SF10">
    <property type="entry name" value="ABC TRANSMEMBRANE TYPE-1 DOMAIN-CONTAINING PROTEIN-RELATED"/>
    <property type="match status" value="1"/>
</dbReference>
<gene>
    <name evidence="3" type="ORF">MFIFM68171_02844</name>
</gene>
<evidence type="ECO:0000313" key="4">
    <source>
        <dbReference type="Proteomes" id="UP001628179"/>
    </source>
</evidence>
<dbReference type="InterPro" id="IPR029063">
    <property type="entry name" value="SAM-dependent_MTases_sf"/>
</dbReference>